<protein>
    <recommendedName>
        <fullName evidence="3">DUF2953 domain-containing protein</fullName>
    </recommendedName>
</protein>
<proteinExistence type="predicted"/>
<organism evidence="2">
    <name type="scientific">Blautia glucerasea</name>
    <dbReference type="NCBI Taxonomy" id="536633"/>
    <lineage>
        <taxon>Bacteria</taxon>
        <taxon>Bacillati</taxon>
        <taxon>Bacillota</taxon>
        <taxon>Clostridia</taxon>
        <taxon>Lachnospirales</taxon>
        <taxon>Lachnospiraceae</taxon>
        <taxon>Blautia</taxon>
    </lineage>
</organism>
<evidence type="ECO:0000256" key="1">
    <source>
        <dbReference type="SAM" id="MobiDB-lite"/>
    </source>
</evidence>
<gene>
    <name evidence="2" type="ORF">BGLFYP119_01034</name>
</gene>
<dbReference type="AlphaFoldDB" id="A0A6N2SAV9"/>
<accession>A0A6N2SAV9</accession>
<feature type="compositionally biased region" description="Polar residues" evidence="1">
    <location>
        <begin position="101"/>
        <end position="111"/>
    </location>
</feature>
<reference evidence="2" key="1">
    <citation type="submission" date="2019-11" db="EMBL/GenBank/DDBJ databases">
        <authorList>
            <person name="Feng L."/>
        </authorList>
    </citation>
    <scope>NUCLEOTIDE SEQUENCE</scope>
    <source>
        <strain evidence="2">BgluceraseaLFYP119</strain>
    </source>
</reference>
<sequence length="325" mass="37756">MLHILWMLMKFILILLGILLGLLLCLALLILFCPLQYRAKAVKEKVPLLQTEADIRVSWLFGGISLRYIRRMGEGKKQIRVLGIPIEKLLSKKKKQPREAGQTQETKTFMQETKESEIPGAIDKEVTENKEYAGNEDTIKTVHSEPEQEENLNPIETENPETSSFQKRNKFAVILEKLKEIRKKISEIPGILRRISLTIHGIYDKIDWWKSFLDHPRVRAGFHFAKLRGKKLLFHVFPKKVHGQITFDSEDPSVTGAVLAVLGMTMPLHKNRIQVTPLFENRNILEGNIELKGRIYGFVPVKILLELYFNKDIKYIIRRWKHKEV</sequence>
<dbReference type="RefSeq" id="WP_156353391.1">
    <property type="nucleotide sequence ID" value="NZ_CACRST010000010.1"/>
</dbReference>
<name>A0A6N2SAV9_9FIRM</name>
<evidence type="ECO:0008006" key="3">
    <source>
        <dbReference type="Google" id="ProtNLM"/>
    </source>
</evidence>
<feature type="region of interest" description="Disordered" evidence="1">
    <location>
        <begin position="93"/>
        <end position="114"/>
    </location>
</feature>
<dbReference type="EMBL" id="CACRST010000010">
    <property type="protein sequence ID" value="VYS90054.1"/>
    <property type="molecule type" value="Genomic_DNA"/>
</dbReference>
<feature type="compositionally biased region" description="Polar residues" evidence="1">
    <location>
        <begin position="154"/>
        <end position="163"/>
    </location>
</feature>
<evidence type="ECO:0000313" key="2">
    <source>
        <dbReference type="EMBL" id="VYS90054.1"/>
    </source>
</evidence>
<feature type="region of interest" description="Disordered" evidence="1">
    <location>
        <begin position="142"/>
        <end position="163"/>
    </location>
</feature>